<keyword evidence="4" id="KW-1185">Reference proteome</keyword>
<dbReference type="STRING" id="394221.Mmar10_1878"/>
<feature type="chain" id="PRO_5004168320" evidence="2">
    <location>
        <begin position="23"/>
        <end position="428"/>
    </location>
</feature>
<dbReference type="Proteomes" id="UP000001964">
    <property type="component" value="Chromosome"/>
</dbReference>
<keyword evidence="2" id="KW-0732">Signal</keyword>
<feature type="compositionally biased region" description="Basic and acidic residues" evidence="1">
    <location>
        <begin position="416"/>
        <end position="428"/>
    </location>
</feature>
<protein>
    <submittedName>
        <fullName evidence="3">Phosphodiesterase I</fullName>
        <ecNumber evidence="3">3.1.4.1</ecNumber>
    </submittedName>
</protein>
<dbReference type="GO" id="GO:0004528">
    <property type="term" value="F:phosphodiesterase I activity"/>
    <property type="evidence" value="ECO:0007669"/>
    <property type="project" value="UniProtKB-EC"/>
</dbReference>
<dbReference type="AlphaFoldDB" id="Q0ANG7"/>
<gene>
    <name evidence="3" type="ordered locus">Mmar10_1878</name>
</gene>
<dbReference type="PROSITE" id="PS51257">
    <property type="entry name" value="PROKAR_LIPOPROTEIN"/>
    <property type="match status" value="1"/>
</dbReference>
<dbReference type="PANTHER" id="PTHR10151:SF120">
    <property type="entry name" value="BIS(5'-ADENOSYL)-TRIPHOSPHATASE"/>
    <property type="match status" value="1"/>
</dbReference>
<dbReference type="SUPFAM" id="SSF53649">
    <property type="entry name" value="Alkaline phosphatase-like"/>
    <property type="match status" value="1"/>
</dbReference>
<sequence precursor="true">MTFRILAIAMLTSLVAACSHLRAPSAEPVAAEAPPVVIMVGLDGLRFDAIDRHEAPNLRALAARGTRPERMVSAMPTKTFVNFYTLATGLYPEHHGMVSNSPYDRRLDETFSNSGGSPQDPRWWGGEPIWITAEQQGLRSHIMFWLGSEVEIDGTRPTIWHPYEHEKPYEERIDEVLTWFDAPVAEQPRFAAVYMDHVDTVLHTNGVGTPQEAEAVARVDALVGQLIAGLEARGVMERTTLLIVSDHGMVDVSTERTIMIDTLADLDGLHIDEFASRYSPGPESFIMGYGDEATVERIHAELQDAHPHMTAYRRQDMPEHWHFDHPDRGPDLFVLADPGWLIITSETDPENPYFTSLRATHGFDNLDETMGATFIGAGPIFPQGSRPAAFENVNVYGLIACALDLEPAPTDGSAEEVERITGGRCPAE</sequence>
<dbReference type="Gene3D" id="3.40.720.10">
    <property type="entry name" value="Alkaline Phosphatase, subunit A"/>
    <property type="match status" value="1"/>
</dbReference>
<dbReference type="HOGENOM" id="CLU_017594_1_1_5"/>
<evidence type="ECO:0000313" key="4">
    <source>
        <dbReference type="Proteomes" id="UP000001964"/>
    </source>
</evidence>
<dbReference type="RefSeq" id="WP_011643815.1">
    <property type="nucleotide sequence ID" value="NC_008347.1"/>
</dbReference>
<name>Q0ANG7_MARMM</name>
<keyword evidence="3" id="KW-0378">Hydrolase</keyword>
<dbReference type="Gene3D" id="3.30.1360.180">
    <property type="match status" value="1"/>
</dbReference>
<evidence type="ECO:0000256" key="1">
    <source>
        <dbReference type="SAM" id="MobiDB-lite"/>
    </source>
</evidence>
<organism evidence="3 4">
    <name type="scientific">Maricaulis maris (strain MCS10)</name>
    <name type="common">Caulobacter maris</name>
    <dbReference type="NCBI Taxonomy" id="394221"/>
    <lineage>
        <taxon>Bacteria</taxon>
        <taxon>Pseudomonadati</taxon>
        <taxon>Pseudomonadota</taxon>
        <taxon>Alphaproteobacteria</taxon>
        <taxon>Maricaulales</taxon>
        <taxon>Maricaulaceae</taxon>
        <taxon>Maricaulis</taxon>
    </lineage>
</organism>
<proteinExistence type="predicted"/>
<dbReference type="KEGG" id="mmr:Mmar10_1878"/>
<feature type="region of interest" description="Disordered" evidence="1">
    <location>
        <begin position="408"/>
        <end position="428"/>
    </location>
</feature>
<dbReference type="OrthoDB" id="9771966at2"/>
<accession>Q0ANG7</accession>
<evidence type="ECO:0000313" key="3">
    <source>
        <dbReference type="EMBL" id="ABI66170.1"/>
    </source>
</evidence>
<reference evidence="3 4" key="1">
    <citation type="submission" date="2006-08" db="EMBL/GenBank/DDBJ databases">
        <title>Complete sequence of Maricaulis maris MCS10.</title>
        <authorList>
            <consortium name="US DOE Joint Genome Institute"/>
            <person name="Copeland A."/>
            <person name="Lucas S."/>
            <person name="Lapidus A."/>
            <person name="Barry K."/>
            <person name="Detter J.C."/>
            <person name="Glavina del Rio T."/>
            <person name="Hammon N."/>
            <person name="Israni S."/>
            <person name="Dalin E."/>
            <person name="Tice H."/>
            <person name="Pitluck S."/>
            <person name="Saunders E."/>
            <person name="Brettin T."/>
            <person name="Bruce D."/>
            <person name="Han C."/>
            <person name="Tapia R."/>
            <person name="Gilna P."/>
            <person name="Schmutz J."/>
            <person name="Larimer F."/>
            <person name="Land M."/>
            <person name="Hauser L."/>
            <person name="Kyrpides N."/>
            <person name="Mikhailova N."/>
            <person name="Viollier P."/>
            <person name="Stephens C."/>
            <person name="Richardson P."/>
        </authorList>
    </citation>
    <scope>NUCLEOTIDE SEQUENCE [LARGE SCALE GENOMIC DNA]</scope>
    <source>
        <strain evidence="3 4">MCS10</strain>
    </source>
</reference>
<dbReference type="EMBL" id="CP000449">
    <property type="protein sequence ID" value="ABI66170.1"/>
    <property type="molecule type" value="Genomic_DNA"/>
</dbReference>
<evidence type="ECO:0000256" key="2">
    <source>
        <dbReference type="SAM" id="SignalP"/>
    </source>
</evidence>
<dbReference type="CDD" id="cd16018">
    <property type="entry name" value="Enpp"/>
    <property type="match status" value="1"/>
</dbReference>
<dbReference type="InterPro" id="IPR017850">
    <property type="entry name" value="Alkaline_phosphatase_core_sf"/>
</dbReference>
<dbReference type="EC" id="3.1.4.1" evidence="3"/>
<dbReference type="PANTHER" id="PTHR10151">
    <property type="entry name" value="ECTONUCLEOTIDE PYROPHOSPHATASE/PHOSPHODIESTERASE"/>
    <property type="match status" value="1"/>
</dbReference>
<feature type="signal peptide" evidence="2">
    <location>
        <begin position="1"/>
        <end position="22"/>
    </location>
</feature>
<dbReference type="eggNOG" id="COG1524">
    <property type="taxonomic scope" value="Bacteria"/>
</dbReference>
<dbReference type="InterPro" id="IPR002591">
    <property type="entry name" value="Phosphodiest/P_Trfase"/>
</dbReference>
<dbReference type="Pfam" id="PF01663">
    <property type="entry name" value="Phosphodiest"/>
    <property type="match status" value="1"/>
</dbReference>